<protein>
    <submittedName>
        <fullName evidence="1">Uncharacterized protein</fullName>
    </submittedName>
</protein>
<organism evidence="1 2">
    <name type="scientific">Rhodopirellula baltica (strain DSM 10527 / NCIMB 13988 / SH1)</name>
    <dbReference type="NCBI Taxonomy" id="243090"/>
    <lineage>
        <taxon>Bacteria</taxon>
        <taxon>Pseudomonadati</taxon>
        <taxon>Planctomycetota</taxon>
        <taxon>Planctomycetia</taxon>
        <taxon>Pirellulales</taxon>
        <taxon>Pirellulaceae</taxon>
        <taxon>Rhodopirellula</taxon>
    </lineage>
</organism>
<dbReference type="PATRIC" id="fig|243090.15.peg.45"/>
<sequence length="190" mass="21276">MFVGEFSHAPFRWYLRTRLARRSWACLTASAVASQQVSANGGDCLCLFLRRDLAIARGPCVHVDLHHRILFVFPTWYTFQEAGEDKRDEGDGCRPFAIELDQSVSIRSRSGCFRIRGVRVWANSALAAAVRTAESSSIPSMGGQLDRNHSACSVSSVLGLPFREQANTESKRCFRLIEREATRMFGEWAG</sequence>
<name>Q7UZB1_RHOBA</name>
<evidence type="ECO:0000313" key="2">
    <source>
        <dbReference type="Proteomes" id="UP000001025"/>
    </source>
</evidence>
<dbReference type="EnsemblBacteria" id="CAD71372">
    <property type="protein sequence ID" value="CAD71372"/>
    <property type="gene ID" value="RB76"/>
</dbReference>
<evidence type="ECO:0000313" key="1">
    <source>
        <dbReference type="EMBL" id="CAD71372.1"/>
    </source>
</evidence>
<dbReference type="AlphaFoldDB" id="Q7UZB1"/>
<dbReference type="HOGENOM" id="CLU_1426968_0_0_0"/>
<dbReference type="Proteomes" id="UP000001025">
    <property type="component" value="Chromosome"/>
</dbReference>
<accession>Q7UZB1</accession>
<proteinExistence type="predicted"/>
<reference evidence="1 2" key="1">
    <citation type="journal article" date="2003" name="Proc. Natl. Acad. Sci. U.S.A.">
        <title>Complete genome sequence of the marine planctomycete Pirellula sp. strain 1.</title>
        <authorList>
            <person name="Gloeckner F.O."/>
            <person name="Kube M."/>
            <person name="Bauer M."/>
            <person name="Teeling H."/>
            <person name="Lombardot T."/>
            <person name="Ludwig W."/>
            <person name="Gade D."/>
            <person name="Beck A."/>
            <person name="Borzym K."/>
            <person name="Heitmann K."/>
            <person name="Rabus R."/>
            <person name="Schlesner H."/>
            <person name="Amann R."/>
            <person name="Reinhardt R."/>
        </authorList>
    </citation>
    <scope>NUCLEOTIDE SEQUENCE [LARGE SCALE GENOMIC DNA]</scope>
    <source>
        <strain evidence="2">DSM 10527 / NCIMB 13988 / SH1</strain>
    </source>
</reference>
<keyword evidence="2" id="KW-1185">Reference proteome</keyword>
<gene>
    <name evidence="1" type="ordered locus">RB76</name>
</gene>
<dbReference type="KEGG" id="rba:RB76"/>
<dbReference type="InParanoid" id="Q7UZB1"/>
<dbReference type="EMBL" id="BX294133">
    <property type="protein sequence ID" value="CAD71372.1"/>
    <property type="molecule type" value="Genomic_DNA"/>
</dbReference>